<name>A0A0D0ZTG5_CLOBO</name>
<comment type="caution">
    <text evidence="1">The sequence shown here is derived from an EMBL/GenBank/DDBJ whole genome shotgun (WGS) entry which is preliminary data.</text>
</comment>
<organism evidence="1 2">
    <name type="scientific">Clostridium botulinum B2 450</name>
    <dbReference type="NCBI Taxonomy" id="1379739"/>
    <lineage>
        <taxon>Bacteria</taxon>
        <taxon>Bacillati</taxon>
        <taxon>Bacillota</taxon>
        <taxon>Clostridia</taxon>
        <taxon>Eubacteriales</taxon>
        <taxon>Clostridiaceae</taxon>
        <taxon>Clostridium</taxon>
    </lineage>
</organism>
<reference evidence="1 2" key="1">
    <citation type="submission" date="2014-06" db="EMBL/GenBank/DDBJ databases">
        <title>Genome characterization of distinct group I Clostridium botulinum lineages.</title>
        <authorList>
            <person name="Giordani F."/>
            <person name="Anselmo A."/>
            <person name="Fillo S."/>
            <person name="Palozzi A.M."/>
            <person name="Fortunato A."/>
            <person name="Gentile B."/>
            <person name="Ciammaruconi A."/>
            <person name="Anniballi F."/>
            <person name="De Medici D."/>
            <person name="Lista F."/>
        </authorList>
    </citation>
    <scope>NUCLEOTIDE SEQUENCE [LARGE SCALE GENOMIC DNA]</scope>
    <source>
        <strain evidence="1 2">B2 450</strain>
    </source>
</reference>
<dbReference type="OrthoDB" id="9862386at2"/>
<dbReference type="PATRIC" id="fig|1379739.3.peg.3659"/>
<proteinExistence type="predicted"/>
<dbReference type="RefSeq" id="WP_043032519.1">
    <property type="nucleotide sequence ID" value="NZ_JXSU01000008.1"/>
</dbReference>
<dbReference type="HOGENOM" id="CLU_2732822_0_0_9"/>
<dbReference type="AlphaFoldDB" id="A0A0D0ZTG5"/>
<dbReference type="EMBL" id="JXSU01000008">
    <property type="protein sequence ID" value="KIS22048.1"/>
    <property type="molecule type" value="Genomic_DNA"/>
</dbReference>
<accession>A0A0D0ZTG5</accession>
<evidence type="ECO:0008006" key="3">
    <source>
        <dbReference type="Google" id="ProtNLM"/>
    </source>
</evidence>
<evidence type="ECO:0000313" key="2">
    <source>
        <dbReference type="Proteomes" id="UP000032250"/>
    </source>
</evidence>
<sequence length="71" mass="8340">MANIKDYQVFFTVMEGDKFVPSNICCDMTSRIAGAVRFDYLDDAKDFCKNLNSERDFKIVRVKYELNEIEK</sequence>
<dbReference type="Proteomes" id="UP000032250">
    <property type="component" value="Unassembled WGS sequence"/>
</dbReference>
<protein>
    <recommendedName>
        <fullName evidence="3">Phage protein</fullName>
    </recommendedName>
</protein>
<evidence type="ECO:0000313" key="1">
    <source>
        <dbReference type="EMBL" id="KIS22048.1"/>
    </source>
</evidence>
<gene>
    <name evidence="1" type="ORF">N495_16305</name>
</gene>